<feature type="compositionally biased region" description="Polar residues" evidence="10">
    <location>
        <begin position="1"/>
        <end position="29"/>
    </location>
</feature>
<keyword evidence="12" id="KW-1185">Reference proteome</keyword>
<dbReference type="EMBL" id="JAUKUD010000001">
    <property type="protein sequence ID" value="KAK0754771.1"/>
    <property type="molecule type" value="Genomic_DNA"/>
</dbReference>
<evidence type="ECO:0000256" key="6">
    <source>
        <dbReference type="ARBA" id="ARBA00023163"/>
    </source>
</evidence>
<comment type="function">
    <text evidence="9">Component of the Mediator complex, a coactivator involved in the regulated transcription of nearly all RNA polymerase II-dependent genes. Mediator functions as a bridge to convey information from gene-specific regulatory proteins to the basal RNA polymerase II transcription machinery. Mediator is recruited to promoters by direct interactions with regulatory proteins and serves as a scaffold for the assembly of a functional preinitiation complex with RNA polymerase II and the general transcription factors.</text>
</comment>
<feature type="compositionally biased region" description="Polar residues" evidence="10">
    <location>
        <begin position="279"/>
        <end position="290"/>
    </location>
</feature>
<dbReference type="GO" id="GO:0003712">
    <property type="term" value="F:transcription coregulator activity"/>
    <property type="evidence" value="ECO:0007669"/>
    <property type="project" value="InterPro"/>
</dbReference>
<name>A0AA40KDD7_9PEZI</name>
<sequence length="348" mass="37832">SMTSTTVTLPTPAHSVNGSSILSEMNNDATMGEDSPQKRKRSGDEGERDQKKVHTEGRRYGIENLHMNMDEKYLLCRTRKAPPSLALNGIIGSGVSRLAAARLQSHAFLSLSSCRGRSRLLTLACRNLAYPPPRSQMSQDVFEIYGLTGIAAEVARVLPNGEKNSLRKTYKGHIKKLGVEGHFDAAKEAWERPDSLLNLAKCPKDEWNVHFVRGKDIKDGFTPEVKSRLARACTMGSAPIPRSIWDISVLGDLTAAKPEKQPASARPTAPNTPLPSGVTPINRSKPSSVMSAAEANRPKRNILKRGYGDSSFEGYDEGFPDDDSGAGGYSTGEGEMGSGRKRIKKVPI</sequence>
<protein>
    <recommendedName>
        <fullName evidence="3 9">Mediator of RNA polymerase II transcription subunit 19</fullName>
    </recommendedName>
    <alternativeName>
        <fullName evidence="8 9">Mediator complex subunit 19</fullName>
    </alternativeName>
</protein>
<evidence type="ECO:0000256" key="4">
    <source>
        <dbReference type="ARBA" id="ARBA00023015"/>
    </source>
</evidence>
<evidence type="ECO:0000256" key="10">
    <source>
        <dbReference type="SAM" id="MobiDB-lite"/>
    </source>
</evidence>
<keyword evidence="6 9" id="KW-0804">Transcription</keyword>
<feature type="compositionally biased region" description="Gly residues" evidence="10">
    <location>
        <begin position="325"/>
        <end position="337"/>
    </location>
</feature>
<evidence type="ECO:0000256" key="2">
    <source>
        <dbReference type="ARBA" id="ARBA00009259"/>
    </source>
</evidence>
<keyword evidence="4 9" id="KW-0805">Transcription regulation</keyword>
<keyword evidence="5 9" id="KW-0010">Activator</keyword>
<organism evidence="11 12">
    <name type="scientific">Schizothecium vesticola</name>
    <dbReference type="NCBI Taxonomy" id="314040"/>
    <lineage>
        <taxon>Eukaryota</taxon>
        <taxon>Fungi</taxon>
        <taxon>Dikarya</taxon>
        <taxon>Ascomycota</taxon>
        <taxon>Pezizomycotina</taxon>
        <taxon>Sordariomycetes</taxon>
        <taxon>Sordariomycetidae</taxon>
        <taxon>Sordariales</taxon>
        <taxon>Schizotheciaceae</taxon>
        <taxon>Schizothecium</taxon>
    </lineage>
</organism>
<feature type="region of interest" description="Disordered" evidence="10">
    <location>
        <begin position="1"/>
        <end position="60"/>
    </location>
</feature>
<feature type="non-terminal residue" evidence="11">
    <location>
        <position position="348"/>
    </location>
</feature>
<reference evidence="11" key="1">
    <citation type="submission" date="2023-06" db="EMBL/GenBank/DDBJ databases">
        <title>Genome-scale phylogeny and comparative genomics of the fungal order Sordariales.</title>
        <authorList>
            <consortium name="Lawrence Berkeley National Laboratory"/>
            <person name="Hensen N."/>
            <person name="Bonometti L."/>
            <person name="Westerberg I."/>
            <person name="Brannstrom I.O."/>
            <person name="Guillou S."/>
            <person name="Cros-Aarteil S."/>
            <person name="Calhoun S."/>
            <person name="Haridas S."/>
            <person name="Kuo A."/>
            <person name="Mondo S."/>
            <person name="Pangilinan J."/>
            <person name="Riley R."/>
            <person name="LaButti K."/>
            <person name="Andreopoulos B."/>
            <person name="Lipzen A."/>
            <person name="Chen C."/>
            <person name="Yanf M."/>
            <person name="Daum C."/>
            <person name="Ng V."/>
            <person name="Clum A."/>
            <person name="Steindorff A."/>
            <person name="Ohm R."/>
            <person name="Martin F."/>
            <person name="Silar P."/>
            <person name="Natvig D."/>
            <person name="Lalanne C."/>
            <person name="Gautier V."/>
            <person name="Ament-velasquez S.L."/>
            <person name="Kruys A."/>
            <person name="Hutchinson M.I."/>
            <person name="Powell A.J."/>
            <person name="Barry K."/>
            <person name="Miller A.N."/>
            <person name="Grigoriev I.V."/>
            <person name="Debuchy R."/>
            <person name="Gladieux P."/>
            <person name="Thoren M.H."/>
            <person name="Johannesson H."/>
        </authorList>
    </citation>
    <scope>NUCLEOTIDE SEQUENCE</scope>
    <source>
        <strain evidence="11">SMH3187-1</strain>
    </source>
</reference>
<dbReference type="InterPro" id="IPR013942">
    <property type="entry name" value="Mediator_Med19_fun"/>
</dbReference>
<evidence type="ECO:0000256" key="3">
    <source>
        <dbReference type="ARBA" id="ARBA00019615"/>
    </source>
</evidence>
<comment type="subcellular location">
    <subcellularLocation>
        <location evidence="1 9">Nucleus</location>
    </subcellularLocation>
</comment>
<proteinExistence type="inferred from homology"/>
<evidence type="ECO:0000313" key="12">
    <source>
        <dbReference type="Proteomes" id="UP001172155"/>
    </source>
</evidence>
<dbReference type="AlphaFoldDB" id="A0AA40KDD7"/>
<feature type="compositionally biased region" description="Acidic residues" evidence="10">
    <location>
        <begin position="314"/>
        <end position="324"/>
    </location>
</feature>
<comment type="subunit">
    <text evidence="9">Component of the Mediator complex.</text>
</comment>
<evidence type="ECO:0000256" key="9">
    <source>
        <dbReference type="RuleBase" id="RU364151"/>
    </source>
</evidence>
<gene>
    <name evidence="9" type="primary">MED19</name>
    <name evidence="11" type="ORF">B0T18DRAFT_287882</name>
</gene>
<evidence type="ECO:0000256" key="7">
    <source>
        <dbReference type="ARBA" id="ARBA00023242"/>
    </source>
</evidence>
<dbReference type="Proteomes" id="UP001172155">
    <property type="component" value="Unassembled WGS sequence"/>
</dbReference>
<feature type="compositionally biased region" description="Basic and acidic residues" evidence="10">
    <location>
        <begin position="42"/>
        <end position="60"/>
    </location>
</feature>
<comment type="caution">
    <text evidence="11">The sequence shown here is derived from an EMBL/GenBank/DDBJ whole genome shotgun (WGS) entry which is preliminary data.</text>
</comment>
<feature type="compositionally biased region" description="Basic residues" evidence="10">
    <location>
        <begin position="339"/>
        <end position="348"/>
    </location>
</feature>
<comment type="similarity">
    <text evidence="2 9">Belongs to the Mediator complex subunit 19 family.</text>
</comment>
<dbReference type="Pfam" id="PF08633">
    <property type="entry name" value="Rox3"/>
    <property type="match status" value="1"/>
</dbReference>
<dbReference type="GO" id="GO:0016592">
    <property type="term" value="C:mediator complex"/>
    <property type="evidence" value="ECO:0007669"/>
    <property type="project" value="InterPro"/>
</dbReference>
<evidence type="ECO:0000256" key="1">
    <source>
        <dbReference type="ARBA" id="ARBA00004123"/>
    </source>
</evidence>
<evidence type="ECO:0000256" key="8">
    <source>
        <dbReference type="ARBA" id="ARBA00032018"/>
    </source>
</evidence>
<feature type="region of interest" description="Disordered" evidence="10">
    <location>
        <begin position="257"/>
        <end position="348"/>
    </location>
</feature>
<evidence type="ECO:0000256" key="5">
    <source>
        <dbReference type="ARBA" id="ARBA00023159"/>
    </source>
</evidence>
<accession>A0AA40KDD7</accession>
<feature type="non-terminal residue" evidence="11">
    <location>
        <position position="1"/>
    </location>
</feature>
<dbReference type="GO" id="GO:0006357">
    <property type="term" value="P:regulation of transcription by RNA polymerase II"/>
    <property type="evidence" value="ECO:0007669"/>
    <property type="project" value="InterPro"/>
</dbReference>
<evidence type="ECO:0000313" key="11">
    <source>
        <dbReference type="EMBL" id="KAK0754771.1"/>
    </source>
</evidence>
<keyword evidence="7 9" id="KW-0539">Nucleus</keyword>